<dbReference type="EMBL" id="JAMZIH010001458">
    <property type="protein sequence ID" value="KAJ1678178.1"/>
    <property type="molecule type" value="Genomic_DNA"/>
</dbReference>
<gene>
    <name evidence="1" type="ORF">EV182_004616</name>
</gene>
<comment type="caution">
    <text evidence="1">The sequence shown here is derived from an EMBL/GenBank/DDBJ whole genome shotgun (WGS) entry which is preliminary data.</text>
</comment>
<evidence type="ECO:0000313" key="1">
    <source>
        <dbReference type="EMBL" id="KAJ1678178.1"/>
    </source>
</evidence>
<organism evidence="1 2">
    <name type="scientific">Spiromyces aspiralis</name>
    <dbReference type="NCBI Taxonomy" id="68401"/>
    <lineage>
        <taxon>Eukaryota</taxon>
        <taxon>Fungi</taxon>
        <taxon>Fungi incertae sedis</taxon>
        <taxon>Zoopagomycota</taxon>
        <taxon>Kickxellomycotina</taxon>
        <taxon>Kickxellomycetes</taxon>
        <taxon>Kickxellales</taxon>
        <taxon>Kickxellaceae</taxon>
        <taxon>Spiromyces</taxon>
    </lineage>
</organism>
<keyword evidence="2" id="KW-1185">Reference proteome</keyword>
<evidence type="ECO:0000313" key="2">
    <source>
        <dbReference type="Proteomes" id="UP001145114"/>
    </source>
</evidence>
<dbReference type="Proteomes" id="UP001145114">
    <property type="component" value="Unassembled WGS sequence"/>
</dbReference>
<proteinExistence type="predicted"/>
<protein>
    <submittedName>
        <fullName evidence="1">Uncharacterized protein</fullName>
    </submittedName>
</protein>
<name>A0ACC1HNP3_9FUNG</name>
<sequence length="366" mass="40012">MLLSKLLVALTFLTLVASGRRKATHHAAEFDDIRAAVRNGTLAAAYLAIVPDSDLREGPKQANIAATPSASVAKDDGQLLNMILYSAAAYSDSDELAYWACGEYCNTDPMVNATRVVTTWDIIYPTSSGYLAVNDALENIIIAFRGTAIDLSVLIDLQFELKGLSEFIGSVPSSYAGAQVHSGFGQAFQASRPRHYDRLRDLMSQHPSYKVYITGHSFGAAQAALCALDLGNTLKQNGQVDQLSRVTVYTYGEPRVGNQEFEDFYTSVGVETYRVVNQKDIVPAVPPRFLEYVHHKKRYWMAEDGTGGYVIKLCDAAETNGEDSVCFGDVGLLTNNNIDDHRSDNYIMVIKGLGKTAGGYIAEVYK</sequence>
<accession>A0ACC1HNP3</accession>
<reference evidence="1" key="1">
    <citation type="submission" date="2022-06" db="EMBL/GenBank/DDBJ databases">
        <title>Phylogenomic reconstructions and comparative analyses of Kickxellomycotina fungi.</title>
        <authorList>
            <person name="Reynolds N.K."/>
            <person name="Stajich J.E."/>
            <person name="Barry K."/>
            <person name="Grigoriev I.V."/>
            <person name="Crous P."/>
            <person name="Smith M.E."/>
        </authorList>
    </citation>
    <scope>NUCLEOTIDE SEQUENCE</scope>
    <source>
        <strain evidence="1">RSA 2271</strain>
    </source>
</reference>